<accession>A0A197KEC3</accession>
<evidence type="ECO:0000313" key="1">
    <source>
        <dbReference type="EMBL" id="OAQ35031.1"/>
    </source>
</evidence>
<dbReference type="Proteomes" id="UP000078512">
    <property type="component" value="Unassembled WGS sequence"/>
</dbReference>
<organism evidence="1 2">
    <name type="scientific">Linnemannia elongata AG-77</name>
    <dbReference type="NCBI Taxonomy" id="1314771"/>
    <lineage>
        <taxon>Eukaryota</taxon>
        <taxon>Fungi</taxon>
        <taxon>Fungi incertae sedis</taxon>
        <taxon>Mucoromycota</taxon>
        <taxon>Mortierellomycotina</taxon>
        <taxon>Mortierellomycetes</taxon>
        <taxon>Mortierellales</taxon>
        <taxon>Mortierellaceae</taxon>
        <taxon>Linnemannia</taxon>
    </lineage>
</organism>
<name>A0A197KEC3_9FUNG</name>
<keyword evidence="2" id="KW-1185">Reference proteome</keyword>
<reference evidence="1 2" key="1">
    <citation type="submission" date="2016-05" db="EMBL/GenBank/DDBJ databases">
        <title>Genome sequencing reveals origins of a unique bacterial endosymbiosis in the earliest lineages of terrestrial Fungi.</title>
        <authorList>
            <consortium name="DOE Joint Genome Institute"/>
            <person name="Uehling J."/>
            <person name="Gryganskyi A."/>
            <person name="Hameed K."/>
            <person name="Tschaplinski T."/>
            <person name="Misztal P."/>
            <person name="Wu S."/>
            <person name="Desiro A."/>
            <person name="Vande Pol N."/>
            <person name="Du Z.-Y."/>
            <person name="Zienkiewicz A."/>
            <person name="Zienkiewicz K."/>
            <person name="Morin E."/>
            <person name="Tisserant E."/>
            <person name="Splivallo R."/>
            <person name="Hainaut M."/>
            <person name="Henrissat B."/>
            <person name="Ohm R."/>
            <person name="Kuo A."/>
            <person name="Yan J."/>
            <person name="Lipzen A."/>
            <person name="Nolan M."/>
            <person name="Labutti K."/>
            <person name="Barry K."/>
            <person name="Goldstein A."/>
            <person name="Labbe J."/>
            <person name="Schadt C."/>
            <person name="Tuskan G."/>
            <person name="Grigoriev I."/>
            <person name="Martin F."/>
            <person name="Vilgalys R."/>
            <person name="Bonito G."/>
        </authorList>
    </citation>
    <scope>NUCLEOTIDE SEQUENCE [LARGE SCALE GENOMIC DNA]</scope>
    <source>
        <strain evidence="1 2">AG-77</strain>
    </source>
</reference>
<dbReference type="AlphaFoldDB" id="A0A197KEC3"/>
<protein>
    <submittedName>
        <fullName evidence="1">Uncharacterized protein</fullName>
    </submittedName>
</protein>
<proteinExistence type="predicted"/>
<dbReference type="EMBL" id="KV442015">
    <property type="protein sequence ID" value="OAQ35031.1"/>
    <property type="molecule type" value="Genomic_DNA"/>
</dbReference>
<evidence type="ECO:0000313" key="2">
    <source>
        <dbReference type="Proteomes" id="UP000078512"/>
    </source>
</evidence>
<sequence>MGVENKKGKDKCFFIDEHDHSLHIPDAGIRLQHSSVHTLRPVHHTHRPANRHIHHQPGNHHIHLQPGIHHNRVVQRHKQCYHTHDRTHGHNLDGHKPVAVHNHHVLHVRIHPVQLHHWHSQHHSTGRPRGEKRWHCRAIWWVLVLRADLPGCEGRLCRIRRSEGSPDSRLLQSFSGNLSMAIVCFVCLEL</sequence>
<gene>
    <name evidence="1" type="ORF">K457DRAFT_645242</name>
</gene>